<dbReference type="CDD" id="cd00817">
    <property type="entry name" value="ValRS_core"/>
    <property type="match status" value="1"/>
</dbReference>
<keyword evidence="5 10" id="KW-0547">Nucleotide-binding</keyword>
<dbReference type="Pfam" id="PF10458">
    <property type="entry name" value="Val_tRNA-synt_C"/>
    <property type="match status" value="1"/>
</dbReference>
<evidence type="ECO:0000256" key="8">
    <source>
        <dbReference type="ARBA" id="ARBA00023146"/>
    </source>
</evidence>
<keyword evidence="4 10" id="KW-0436">Ligase</keyword>
<protein>
    <recommendedName>
        <fullName evidence="10">Valine--tRNA ligase</fullName>
        <ecNumber evidence="10">6.1.1.9</ecNumber>
    </recommendedName>
    <alternativeName>
        <fullName evidence="10">Valyl-tRNA synthetase</fullName>
        <shortName evidence="10">ValRS</shortName>
    </alternativeName>
</protein>
<dbReference type="Gene3D" id="1.10.287.380">
    <property type="entry name" value="Valyl-tRNA synthetase, C-terminal domain"/>
    <property type="match status" value="1"/>
</dbReference>
<dbReference type="GO" id="GO:0005524">
    <property type="term" value="F:ATP binding"/>
    <property type="evidence" value="ECO:0007669"/>
    <property type="project" value="UniProtKB-UniRule"/>
</dbReference>
<evidence type="ECO:0000256" key="3">
    <source>
        <dbReference type="ARBA" id="ARBA00022490"/>
    </source>
</evidence>
<evidence type="ECO:0000259" key="12">
    <source>
        <dbReference type="Pfam" id="PF08264"/>
    </source>
</evidence>
<dbReference type="InterPro" id="IPR037118">
    <property type="entry name" value="Val-tRNA_synth_C_sf"/>
</dbReference>
<dbReference type="SUPFAM" id="SSF52374">
    <property type="entry name" value="Nucleotidylyl transferase"/>
    <property type="match status" value="1"/>
</dbReference>
<dbReference type="GO" id="GO:0006438">
    <property type="term" value="P:valyl-tRNA aminoacylation"/>
    <property type="evidence" value="ECO:0007669"/>
    <property type="project" value="UniProtKB-UniRule"/>
</dbReference>
<feature type="domain" description="Aminoacyl-tRNA synthetase class Ia" evidence="11">
    <location>
        <begin position="22"/>
        <end position="593"/>
    </location>
</feature>
<dbReference type="AlphaFoldDB" id="A0A1D8A3U4"/>
<dbReference type="EMBL" id="CP017075">
    <property type="protein sequence ID" value="AOR76774.1"/>
    <property type="molecule type" value="Genomic_DNA"/>
</dbReference>
<dbReference type="InterPro" id="IPR010978">
    <property type="entry name" value="tRNA-bd_arm"/>
</dbReference>
<organism evidence="14 15">
    <name type="scientific">Novosphingobium resinovorum</name>
    <dbReference type="NCBI Taxonomy" id="158500"/>
    <lineage>
        <taxon>Bacteria</taxon>
        <taxon>Pseudomonadati</taxon>
        <taxon>Pseudomonadota</taxon>
        <taxon>Alphaproteobacteria</taxon>
        <taxon>Sphingomonadales</taxon>
        <taxon>Sphingomonadaceae</taxon>
        <taxon>Novosphingobium</taxon>
    </lineage>
</organism>
<dbReference type="CDD" id="cd07962">
    <property type="entry name" value="Anticodon_Ia_Val"/>
    <property type="match status" value="1"/>
</dbReference>
<dbReference type="GO" id="GO:0002161">
    <property type="term" value="F:aminoacyl-tRNA deacylase activity"/>
    <property type="evidence" value="ECO:0007669"/>
    <property type="project" value="InterPro"/>
</dbReference>
<dbReference type="OrthoDB" id="9810365at2"/>
<evidence type="ECO:0000256" key="9">
    <source>
        <dbReference type="ARBA" id="ARBA00047552"/>
    </source>
</evidence>
<dbReference type="Gene3D" id="1.10.730.10">
    <property type="entry name" value="Isoleucyl-tRNA Synthetase, Domain 1"/>
    <property type="match status" value="1"/>
</dbReference>
<keyword evidence="15" id="KW-1185">Reference proteome</keyword>
<dbReference type="HAMAP" id="MF_02004">
    <property type="entry name" value="Val_tRNA_synth_type1"/>
    <property type="match status" value="1"/>
</dbReference>
<dbReference type="RefSeq" id="WP_069708088.1">
    <property type="nucleotide sequence ID" value="NZ_CP017075.1"/>
</dbReference>
<dbReference type="Pfam" id="PF00133">
    <property type="entry name" value="tRNA-synt_1"/>
    <property type="match status" value="1"/>
</dbReference>
<dbReference type="SUPFAM" id="SSF47323">
    <property type="entry name" value="Anticodon-binding domain of a subclass of class I aminoacyl-tRNA synthetases"/>
    <property type="match status" value="1"/>
</dbReference>
<accession>A0A1D8A3U4</accession>
<feature type="short sequence motif" description="'KMSKS' region" evidence="10">
    <location>
        <begin position="553"/>
        <end position="557"/>
    </location>
</feature>
<dbReference type="InterPro" id="IPR009008">
    <property type="entry name" value="Val/Leu/Ile-tRNA-synth_edit"/>
</dbReference>
<evidence type="ECO:0000256" key="1">
    <source>
        <dbReference type="ARBA" id="ARBA00004496"/>
    </source>
</evidence>
<keyword evidence="7 10" id="KW-0648">Protein biosynthesis</keyword>
<keyword evidence="6 10" id="KW-0067">ATP-binding</keyword>
<dbReference type="Proteomes" id="UP000094626">
    <property type="component" value="Chromosome"/>
</dbReference>
<comment type="subunit">
    <text evidence="2 10">Monomer.</text>
</comment>
<dbReference type="InterPro" id="IPR001412">
    <property type="entry name" value="aa-tRNA-synth_I_CS"/>
</dbReference>
<dbReference type="InterPro" id="IPR009080">
    <property type="entry name" value="tRNAsynth_Ia_anticodon-bd"/>
</dbReference>
<feature type="short sequence motif" description="'HIGH' region" evidence="10">
    <location>
        <begin position="50"/>
        <end position="60"/>
    </location>
</feature>
<sequence>MTEIVSEPALDKTFDPAGIEAKWYAHWEQNNLFRPERPDAAPFTIVNPPPNVTGSLHIGHALDNTLQDVVIRYERLRGKDALWVVGTDHAGIATQMVVERQMEQRQDKRTNYTREAFIEKVWEWKAESGGTITGQLRRLGCSMDWSREQFTMDPHFTKAVVKVFVDLHKQGLIYRDKRLVNWDPKLKTAISDLEVETREIQGHFWHFNYPLSDGSGHIEVATTRPETMLADMAVAVNPADERYKPLLERGATVTLPITGREIPIVADEHADPELGSGAVKITPGHDFNDFEVGKRAGIEARDMLNMLDAEAKVCQTADGLIPHHFLGMDRFDARAAVVEAMKELGLLIPHVTKDKEGNEVEHDAEPRTIATPYGDRGGVVIEPWLTDQWYVDAATLAIPPMEAVRNGSIEIVPKSWEKTFFNWMENIQPWCVSRQLWWGHRIPAWYSEDGEIFVAETEEEAQALAGNKALTRDNDVLDTWFSSALWPFATLGWPDQDSALLKKHYPNDLLVSGFDILFFWDARMAMQGIHFMKEVPWKRLYLHGLVRAADGQKMSKSKGNVVDPLGLIDQYGADALRFFMTAMESQGRDVKMDEKRVEGYRNFATKLWNAARFCQSNGIVGSTSVAAPKATSAVNRWIIGEVVETVAALDKAMADLRFDAAANAIYHFVWNQFCDWYIELIKGSFDEETKAVAGWVLDQILVMLHPFMPFVTEELWSKTGTREAELIVAAWPAPEAAVDAEAKAEVEWLIALVGNLRGAKAELGISPGARLTAYLADPSDATRAVIERNPAVVDRLARLDGIRFEAAPAGAAMQVGAGDAMLAIPLEGVIDIAAEKARLEKAHAASIKERDSLGKRLDNPAFAQKAKPEAVEKARADHAAHSAEAERLAAALARLG</sequence>
<dbReference type="PANTHER" id="PTHR11946:SF93">
    <property type="entry name" value="VALINE--TRNA LIGASE, CHLOROPLASTIC_MITOCHONDRIAL 2"/>
    <property type="match status" value="1"/>
</dbReference>
<dbReference type="InterPro" id="IPR019499">
    <property type="entry name" value="Val-tRNA_synth_tRNA-bd"/>
</dbReference>
<comment type="function">
    <text evidence="10">Catalyzes the attachment of valine to tRNA(Val). As ValRS can inadvertently accommodate and process structurally similar amino acids such as threonine, to avoid such errors, it has a 'posttransfer' editing activity that hydrolyzes mischarged Thr-tRNA(Val) in a tRNA-dependent manner.</text>
</comment>
<dbReference type="GO" id="GO:0005829">
    <property type="term" value="C:cytosol"/>
    <property type="evidence" value="ECO:0007669"/>
    <property type="project" value="TreeGrafter"/>
</dbReference>
<dbReference type="Gene3D" id="3.90.740.10">
    <property type="entry name" value="Valyl/Leucyl/Isoleucyl-tRNA synthetase, editing domain"/>
    <property type="match status" value="1"/>
</dbReference>
<dbReference type="Gene3D" id="3.40.50.620">
    <property type="entry name" value="HUPs"/>
    <property type="match status" value="2"/>
</dbReference>
<dbReference type="KEGG" id="nre:BES08_08445"/>
<dbReference type="EC" id="6.1.1.9" evidence="10"/>
<evidence type="ECO:0000256" key="10">
    <source>
        <dbReference type="HAMAP-Rule" id="MF_02004"/>
    </source>
</evidence>
<dbReference type="InterPro" id="IPR014729">
    <property type="entry name" value="Rossmann-like_a/b/a_fold"/>
</dbReference>
<evidence type="ECO:0000313" key="14">
    <source>
        <dbReference type="EMBL" id="AOR76774.1"/>
    </source>
</evidence>
<dbReference type="GO" id="GO:0004832">
    <property type="term" value="F:valine-tRNA ligase activity"/>
    <property type="evidence" value="ECO:0007669"/>
    <property type="project" value="UniProtKB-UniRule"/>
</dbReference>
<keyword evidence="8 10" id="KW-0030">Aminoacyl-tRNA synthetase</keyword>
<comment type="domain">
    <text evidence="10">The C-terminal coiled-coil domain is crucial for aminoacylation activity.</text>
</comment>
<keyword evidence="3 10" id="KW-0963">Cytoplasm</keyword>
<dbReference type="InterPro" id="IPR002303">
    <property type="entry name" value="Valyl-tRNA_ligase"/>
</dbReference>
<feature type="domain" description="Valyl-tRNA synthetase tRNA-binding arm" evidence="13">
    <location>
        <begin position="831"/>
        <end position="896"/>
    </location>
</feature>
<keyword evidence="10" id="KW-0175">Coiled coil</keyword>
<feature type="domain" description="Methionyl/Valyl/Leucyl/Isoleucyl-tRNA synthetase anticodon-binding" evidence="12">
    <location>
        <begin position="635"/>
        <end position="773"/>
    </location>
</feature>
<comment type="subcellular location">
    <subcellularLocation>
        <location evidence="1 10">Cytoplasm</location>
    </subcellularLocation>
</comment>
<comment type="domain">
    <text evidence="10">ValRS has two distinct active sites: one for aminoacylation and one for editing. The misactivated threonine is translocated from the active site to the editing site.</text>
</comment>
<dbReference type="SUPFAM" id="SSF46589">
    <property type="entry name" value="tRNA-binding arm"/>
    <property type="match status" value="1"/>
</dbReference>
<evidence type="ECO:0000256" key="2">
    <source>
        <dbReference type="ARBA" id="ARBA00011245"/>
    </source>
</evidence>
<gene>
    <name evidence="10" type="primary">valS</name>
    <name evidence="14" type="ORF">BES08_08445</name>
</gene>
<evidence type="ECO:0000256" key="5">
    <source>
        <dbReference type="ARBA" id="ARBA00022741"/>
    </source>
</evidence>
<dbReference type="PANTHER" id="PTHR11946">
    <property type="entry name" value="VALYL-TRNA SYNTHETASES"/>
    <property type="match status" value="1"/>
</dbReference>
<evidence type="ECO:0000256" key="7">
    <source>
        <dbReference type="ARBA" id="ARBA00022917"/>
    </source>
</evidence>
<proteinExistence type="inferred from homology"/>
<name>A0A1D8A3U4_9SPHN</name>
<dbReference type="FunFam" id="3.40.50.620:FF:000032">
    <property type="entry name" value="Valine--tRNA ligase"/>
    <property type="match status" value="1"/>
</dbReference>
<evidence type="ECO:0000313" key="15">
    <source>
        <dbReference type="Proteomes" id="UP000094626"/>
    </source>
</evidence>
<evidence type="ECO:0000256" key="4">
    <source>
        <dbReference type="ARBA" id="ARBA00022598"/>
    </source>
</evidence>
<feature type="binding site" evidence="10">
    <location>
        <position position="556"/>
    </location>
    <ligand>
        <name>ATP</name>
        <dbReference type="ChEBI" id="CHEBI:30616"/>
    </ligand>
</feature>
<dbReference type="PRINTS" id="PR00986">
    <property type="entry name" value="TRNASYNTHVAL"/>
</dbReference>
<evidence type="ECO:0000259" key="11">
    <source>
        <dbReference type="Pfam" id="PF00133"/>
    </source>
</evidence>
<evidence type="ECO:0000259" key="13">
    <source>
        <dbReference type="Pfam" id="PF10458"/>
    </source>
</evidence>
<dbReference type="SUPFAM" id="SSF50677">
    <property type="entry name" value="ValRS/IleRS/LeuRS editing domain"/>
    <property type="match status" value="1"/>
</dbReference>
<evidence type="ECO:0000256" key="6">
    <source>
        <dbReference type="ARBA" id="ARBA00022840"/>
    </source>
</evidence>
<dbReference type="PROSITE" id="PS00178">
    <property type="entry name" value="AA_TRNA_LIGASE_I"/>
    <property type="match status" value="1"/>
</dbReference>
<dbReference type="Pfam" id="PF08264">
    <property type="entry name" value="Anticodon_1"/>
    <property type="match status" value="1"/>
</dbReference>
<dbReference type="NCBIfam" id="NF004349">
    <property type="entry name" value="PRK05729.1"/>
    <property type="match status" value="1"/>
</dbReference>
<dbReference type="NCBIfam" id="TIGR00422">
    <property type="entry name" value="valS"/>
    <property type="match status" value="1"/>
</dbReference>
<comment type="similarity">
    <text evidence="10">Belongs to the class-I aminoacyl-tRNA synthetase family. ValS type 1 subfamily.</text>
</comment>
<dbReference type="FunFam" id="1.10.730.10:FF:000002">
    <property type="entry name" value="Leucine--tRNA ligase"/>
    <property type="match status" value="1"/>
</dbReference>
<dbReference type="InterPro" id="IPR033705">
    <property type="entry name" value="Anticodon_Ia_Val"/>
</dbReference>
<comment type="catalytic activity">
    <reaction evidence="9 10">
        <text>tRNA(Val) + L-valine + ATP = L-valyl-tRNA(Val) + AMP + diphosphate</text>
        <dbReference type="Rhea" id="RHEA:10704"/>
        <dbReference type="Rhea" id="RHEA-COMP:9672"/>
        <dbReference type="Rhea" id="RHEA-COMP:9708"/>
        <dbReference type="ChEBI" id="CHEBI:30616"/>
        <dbReference type="ChEBI" id="CHEBI:33019"/>
        <dbReference type="ChEBI" id="CHEBI:57762"/>
        <dbReference type="ChEBI" id="CHEBI:78442"/>
        <dbReference type="ChEBI" id="CHEBI:78537"/>
        <dbReference type="ChEBI" id="CHEBI:456215"/>
        <dbReference type="EC" id="6.1.1.9"/>
    </reaction>
</comment>
<dbReference type="InterPro" id="IPR002300">
    <property type="entry name" value="aa-tRNA-synth_Ia"/>
</dbReference>
<reference evidence="15" key="1">
    <citation type="journal article" date="2017" name="J. Biotechnol.">
        <title>Complete genome sequence of Novosphingobium resinovorum SA1, a versatile xenobiotic-degrading bacterium capable of utilizing sulfanilic acid.</title>
        <authorList>
            <person name="Hegedus B."/>
            <person name="Kos P.B."/>
            <person name="Balint B."/>
            <person name="Maroti G."/>
            <person name="Gan H.M."/>
            <person name="Perei K."/>
            <person name="Rakhely G."/>
        </authorList>
    </citation>
    <scope>NUCLEOTIDE SEQUENCE [LARGE SCALE GENOMIC DNA]</scope>
    <source>
        <strain evidence="15">SA1</strain>
    </source>
</reference>
<dbReference type="InterPro" id="IPR013155">
    <property type="entry name" value="M/V/L/I-tRNA-synth_anticd-bd"/>
</dbReference>